<dbReference type="SUPFAM" id="SSF55031">
    <property type="entry name" value="Bacterial exopeptidase dimerisation domain"/>
    <property type="match status" value="1"/>
</dbReference>
<dbReference type="NCBIfam" id="TIGR01891">
    <property type="entry name" value="amidohydrolases"/>
    <property type="match status" value="1"/>
</dbReference>
<dbReference type="InterPro" id="IPR036264">
    <property type="entry name" value="Bact_exopeptidase_dim_dom"/>
</dbReference>
<dbReference type="Pfam" id="PF01546">
    <property type="entry name" value="Peptidase_M20"/>
    <property type="match status" value="1"/>
</dbReference>
<dbReference type="Gene3D" id="3.30.70.360">
    <property type="match status" value="1"/>
</dbReference>
<feature type="binding site" evidence="1">
    <location>
        <position position="165"/>
    </location>
    <ligand>
        <name>Mn(2+)</name>
        <dbReference type="ChEBI" id="CHEBI:29035"/>
        <label>2</label>
    </ligand>
</feature>
<evidence type="ECO:0000313" key="3">
    <source>
        <dbReference type="EMBL" id="EGO61805.1"/>
    </source>
</evidence>
<keyword evidence="1" id="KW-0479">Metal-binding</keyword>
<dbReference type="InterPro" id="IPR002933">
    <property type="entry name" value="Peptidase_M20"/>
</dbReference>
<dbReference type="STRING" id="1009370.ALO_21234"/>
<comment type="cofactor">
    <cofactor evidence="1">
        <name>Mn(2+)</name>
        <dbReference type="ChEBI" id="CHEBI:29035"/>
    </cofactor>
    <text evidence="1">The Mn(2+) ion enhances activity.</text>
</comment>
<evidence type="ECO:0000313" key="4">
    <source>
        <dbReference type="Proteomes" id="UP000003240"/>
    </source>
</evidence>
<dbReference type="SUPFAM" id="SSF53187">
    <property type="entry name" value="Zn-dependent exopeptidases"/>
    <property type="match status" value="1"/>
</dbReference>
<evidence type="ECO:0000256" key="1">
    <source>
        <dbReference type="PIRSR" id="PIRSR005962-1"/>
    </source>
</evidence>
<dbReference type="AlphaFoldDB" id="F7NQ46"/>
<sequence>MTGIQELVRNHETEIIELRRYFRMYPEPADEEYNTQRKIKEKLTQLGLEPVSVAGAGVMADIRGQRPGASAKIIALRANMDAMQVEDEIDRPCQSQNYGWCHAAGHDGHIAILLGVAKVLTEMRREFSGVVRLLFQPGREPLPGGAQGVIEDGALRDVTAIFGMHLRSDLPVGALGYSRGRMMAESDEFTVQVRGKEGDSSAPCQAVSALTAAAQIVAALPQVAGQYTNPLEPSVISVGMLQAGESFHTIPATAVIRGTVRTFDQATRDQIFAGLERLCHALCGAISAECTVNKTFGCPPVINDKQFASVAAAAGAAVLGQEAVREIPPVMVGDDFSTYQQLIPGVMIFIGAGNRDNAIYPQQHPRFDIDEAALRMGTGVLAETVVRAQNS</sequence>
<feature type="binding site" evidence="1">
    <location>
        <position position="140"/>
    </location>
    <ligand>
        <name>Mn(2+)</name>
        <dbReference type="ChEBI" id="CHEBI:29035"/>
        <label>2</label>
    </ligand>
</feature>
<dbReference type="InterPro" id="IPR017439">
    <property type="entry name" value="Amidohydrolase"/>
</dbReference>
<dbReference type="PANTHER" id="PTHR11014">
    <property type="entry name" value="PEPTIDASE M20 FAMILY MEMBER"/>
    <property type="match status" value="1"/>
</dbReference>
<dbReference type="EMBL" id="AFGF01000280">
    <property type="protein sequence ID" value="EGO61805.1"/>
    <property type="molecule type" value="Genomic_DNA"/>
</dbReference>
<comment type="caution">
    <text evidence="3">The sequence shown here is derived from an EMBL/GenBank/DDBJ whole genome shotgun (WGS) entry which is preliminary data.</text>
</comment>
<dbReference type="Proteomes" id="UP000003240">
    <property type="component" value="Unassembled WGS sequence"/>
</dbReference>
<dbReference type="GO" id="GO:0046872">
    <property type="term" value="F:metal ion binding"/>
    <property type="evidence" value="ECO:0007669"/>
    <property type="project" value="UniProtKB-KW"/>
</dbReference>
<name>F7NQ46_9FIRM</name>
<evidence type="ECO:0000259" key="2">
    <source>
        <dbReference type="Pfam" id="PF07687"/>
    </source>
</evidence>
<dbReference type="GO" id="GO:0016787">
    <property type="term" value="F:hydrolase activity"/>
    <property type="evidence" value="ECO:0007669"/>
    <property type="project" value="UniProtKB-KW"/>
</dbReference>
<dbReference type="PIRSF" id="PIRSF005962">
    <property type="entry name" value="Pept_M20D_amidohydro"/>
    <property type="match status" value="1"/>
</dbReference>
<dbReference type="OrthoDB" id="9776731at2"/>
<keyword evidence="3" id="KW-0378">Hydrolase</keyword>
<dbReference type="eggNOG" id="COG1473">
    <property type="taxonomic scope" value="Bacteria"/>
</dbReference>
<proteinExistence type="predicted"/>
<feature type="domain" description="Peptidase M20 dimerisation" evidence="2">
    <location>
        <begin position="188"/>
        <end position="279"/>
    </location>
</feature>
<organism evidence="3 4">
    <name type="scientific">Acetonema longum DSM 6540</name>
    <dbReference type="NCBI Taxonomy" id="1009370"/>
    <lineage>
        <taxon>Bacteria</taxon>
        <taxon>Bacillati</taxon>
        <taxon>Bacillota</taxon>
        <taxon>Negativicutes</taxon>
        <taxon>Acetonemataceae</taxon>
        <taxon>Acetonema</taxon>
    </lineage>
</organism>
<dbReference type="Gene3D" id="3.40.630.10">
    <property type="entry name" value="Zn peptidases"/>
    <property type="match status" value="1"/>
</dbReference>
<dbReference type="InterPro" id="IPR011650">
    <property type="entry name" value="Peptidase_M20_dimer"/>
</dbReference>
<dbReference type="PANTHER" id="PTHR11014:SF63">
    <property type="entry name" value="METALLOPEPTIDASE, PUTATIVE (AFU_ORTHOLOGUE AFUA_6G09600)-RELATED"/>
    <property type="match status" value="1"/>
</dbReference>
<reference evidence="3 4" key="1">
    <citation type="journal article" date="2011" name="EMBO J.">
        <title>Structural diversity of bacterial flagellar motors.</title>
        <authorList>
            <person name="Chen S."/>
            <person name="Beeby M."/>
            <person name="Murphy G.E."/>
            <person name="Leadbetter J.R."/>
            <person name="Hendrixson D.R."/>
            <person name="Briegel A."/>
            <person name="Li Z."/>
            <person name="Shi J."/>
            <person name="Tocheva E.I."/>
            <person name="Muller A."/>
            <person name="Dobro M.J."/>
            <person name="Jensen G.J."/>
        </authorList>
    </citation>
    <scope>NUCLEOTIDE SEQUENCE [LARGE SCALE GENOMIC DNA]</scope>
    <source>
        <strain evidence="3 4">DSM 6540</strain>
    </source>
</reference>
<dbReference type="RefSeq" id="WP_004099898.1">
    <property type="nucleotide sequence ID" value="NZ_AFGF01000280.1"/>
</dbReference>
<keyword evidence="4" id="KW-1185">Reference proteome</keyword>
<protein>
    <submittedName>
        <fullName evidence="3">N-acyl-L-amino acid amidohydrolase</fullName>
    </submittedName>
</protein>
<dbReference type="Pfam" id="PF07687">
    <property type="entry name" value="M20_dimer"/>
    <property type="match status" value="1"/>
</dbReference>
<keyword evidence="1" id="KW-0464">Manganese</keyword>
<accession>F7NQ46</accession>
<feature type="binding site" evidence="1">
    <location>
        <position position="106"/>
    </location>
    <ligand>
        <name>Mn(2+)</name>
        <dbReference type="ChEBI" id="CHEBI:29035"/>
        <label>2</label>
    </ligand>
</feature>
<gene>
    <name evidence="3" type="ORF">ALO_21234</name>
</gene>